<dbReference type="Proteomes" id="UP000277580">
    <property type="component" value="Unassembled WGS sequence"/>
</dbReference>
<protein>
    <recommendedName>
        <fullName evidence="4">Retrotransposon gag domain-containing protein</fullName>
    </recommendedName>
</protein>
<feature type="region of interest" description="Disordered" evidence="1">
    <location>
        <begin position="392"/>
        <end position="415"/>
    </location>
</feature>
<feature type="region of interest" description="Disordered" evidence="1">
    <location>
        <begin position="71"/>
        <end position="106"/>
    </location>
</feature>
<dbReference type="AlphaFoldDB" id="A0A3N4KE95"/>
<gene>
    <name evidence="2" type="ORF">P167DRAFT_548578</name>
</gene>
<feature type="compositionally biased region" description="Polar residues" evidence="1">
    <location>
        <begin position="74"/>
        <end position="92"/>
    </location>
</feature>
<evidence type="ECO:0000313" key="2">
    <source>
        <dbReference type="EMBL" id="RPB08810.1"/>
    </source>
</evidence>
<dbReference type="OrthoDB" id="10324967at2759"/>
<reference evidence="2 3" key="1">
    <citation type="journal article" date="2018" name="Nat. Ecol. Evol.">
        <title>Pezizomycetes genomes reveal the molecular basis of ectomycorrhizal truffle lifestyle.</title>
        <authorList>
            <person name="Murat C."/>
            <person name="Payen T."/>
            <person name="Noel B."/>
            <person name="Kuo A."/>
            <person name="Morin E."/>
            <person name="Chen J."/>
            <person name="Kohler A."/>
            <person name="Krizsan K."/>
            <person name="Balestrini R."/>
            <person name="Da Silva C."/>
            <person name="Montanini B."/>
            <person name="Hainaut M."/>
            <person name="Levati E."/>
            <person name="Barry K.W."/>
            <person name="Belfiori B."/>
            <person name="Cichocki N."/>
            <person name="Clum A."/>
            <person name="Dockter R.B."/>
            <person name="Fauchery L."/>
            <person name="Guy J."/>
            <person name="Iotti M."/>
            <person name="Le Tacon F."/>
            <person name="Lindquist E.A."/>
            <person name="Lipzen A."/>
            <person name="Malagnac F."/>
            <person name="Mello A."/>
            <person name="Molinier V."/>
            <person name="Miyauchi S."/>
            <person name="Poulain J."/>
            <person name="Riccioni C."/>
            <person name="Rubini A."/>
            <person name="Sitrit Y."/>
            <person name="Splivallo R."/>
            <person name="Traeger S."/>
            <person name="Wang M."/>
            <person name="Zifcakova L."/>
            <person name="Wipf D."/>
            <person name="Zambonelli A."/>
            <person name="Paolocci F."/>
            <person name="Nowrousian M."/>
            <person name="Ottonello S."/>
            <person name="Baldrian P."/>
            <person name="Spatafora J.W."/>
            <person name="Henrissat B."/>
            <person name="Nagy L.G."/>
            <person name="Aury J.M."/>
            <person name="Wincker P."/>
            <person name="Grigoriev I.V."/>
            <person name="Bonfante P."/>
            <person name="Martin F.M."/>
        </authorList>
    </citation>
    <scope>NUCLEOTIDE SEQUENCE [LARGE SCALE GENOMIC DNA]</scope>
    <source>
        <strain evidence="2 3">CCBAS932</strain>
    </source>
</reference>
<proteinExistence type="predicted"/>
<accession>A0A3N4KE95</accession>
<name>A0A3N4KE95_9PEZI</name>
<keyword evidence="3" id="KW-1185">Reference proteome</keyword>
<feature type="compositionally biased region" description="Low complexity" evidence="1">
    <location>
        <begin position="396"/>
        <end position="415"/>
    </location>
</feature>
<organism evidence="2 3">
    <name type="scientific">Morchella conica CCBAS932</name>
    <dbReference type="NCBI Taxonomy" id="1392247"/>
    <lineage>
        <taxon>Eukaryota</taxon>
        <taxon>Fungi</taxon>
        <taxon>Dikarya</taxon>
        <taxon>Ascomycota</taxon>
        <taxon>Pezizomycotina</taxon>
        <taxon>Pezizomycetes</taxon>
        <taxon>Pezizales</taxon>
        <taxon>Morchellaceae</taxon>
        <taxon>Morchella</taxon>
    </lineage>
</organism>
<dbReference type="InParanoid" id="A0A3N4KE95"/>
<evidence type="ECO:0000313" key="3">
    <source>
        <dbReference type="Proteomes" id="UP000277580"/>
    </source>
</evidence>
<sequence length="415" mass="47392">MTLIPLDYSVPFDKRTSEFYNARQAIVKRGVKQLFTQPAEPISPLMIQALVDEANETRHKMELDFPIRAESRAGGQQTSPPVKTDSPAQQPTDGALDGGEPVVSDPRIELKGEGLEAYNNMMITQAVDQVVERVISSVQEQPEPKEATPAKATTPRYKLRSKTLEPYDGDINEQTARDWIEKAERILTNRDSHLSTPGTTDGWAPHLVGYLRFTSYEWACRRWPGNRKSARGRTLAYSDCINWEEFKREFVLHHHPEEDLKRLKQQFLDLLIVDRSVKEFNDQYRDLVKLINAATGVQDLTGSLVEGLSEETKRARRAYLDRPLIAVYNRKLDLSLEIEVERSRTHRPLSRLTEKWGRRWRELSELVPPYFPTLEEVMEYLEIIDDVVNSPKTRSNAAGGPNAGRARAAGTWPKL</sequence>
<evidence type="ECO:0000256" key="1">
    <source>
        <dbReference type="SAM" id="MobiDB-lite"/>
    </source>
</evidence>
<dbReference type="EMBL" id="ML119158">
    <property type="protein sequence ID" value="RPB08810.1"/>
    <property type="molecule type" value="Genomic_DNA"/>
</dbReference>
<evidence type="ECO:0008006" key="4">
    <source>
        <dbReference type="Google" id="ProtNLM"/>
    </source>
</evidence>